<dbReference type="InterPro" id="IPR051177">
    <property type="entry name" value="CIK-Related_Protein"/>
</dbReference>
<feature type="compositionally biased region" description="Acidic residues" evidence="2">
    <location>
        <begin position="581"/>
        <end position="592"/>
    </location>
</feature>
<feature type="compositionally biased region" description="Acidic residues" evidence="2">
    <location>
        <begin position="492"/>
        <end position="506"/>
    </location>
</feature>
<dbReference type="Proteomes" id="UP000001542">
    <property type="component" value="Unassembled WGS sequence"/>
</dbReference>
<dbReference type="Gene3D" id="1.25.10.10">
    <property type="entry name" value="Leucine-rich Repeat Variant"/>
    <property type="match status" value="1"/>
</dbReference>
<dbReference type="InterPro" id="IPR011989">
    <property type="entry name" value="ARM-like"/>
</dbReference>
<dbReference type="VEuPathDB" id="TrichDB:TVAGG3_0180460"/>
<dbReference type="eggNOG" id="KOG1243">
    <property type="taxonomic scope" value="Eukaryota"/>
</dbReference>
<dbReference type="VEuPathDB" id="TrichDB:TVAG_184630"/>
<keyword evidence="4" id="KW-1185">Reference proteome</keyword>
<evidence type="ECO:0008006" key="5">
    <source>
        <dbReference type="Google" id="ProtNLM"/>
    </source>
</evidence>
<dbReference type="PANTHER" id="PTHR12984:SF3">
    <property type="entry name" value="N-TERMINAL KINASE-LIKE PROTEIN"/>
    <property type="match status" value="1"/>
</dbReference>
<dbReference type="InterPro" id="IPR021133">
    <property type="entry name" value="HEAT_type_2"/>
</dbReference>
<proteinExistence type="predicted"/>
<feature type="region of interest" description="Disordered" evidence="2">
    <location>
        <begin position="456"/>
        <end position="650"/>
    </location>
</feature>
<gene>
    <name evidence="3" type="ORF">TVAG_469010</name>
</gene>
<dbReference type="STRING" id="5722.A2FD72"/>
<reference evidence="3" key="2">
    <citation type="journal article" date="2007" name="Science">
        <title>Draft genome sequence of the sexually transmitted pathogen Trichomonas vaginalis.</title>
        <authorList>
            <person name="Carlton J.M."/>
            <person name="Hirt R.P."/>
            <person name="Silva J.C."/>
            <person name="Delcher A.L."/>
            <person name="Schatz M."/>
            <person name="Zhao Q."/>
            <person name="Wortman J.R."/>
            <person name="Bidwell S.L."/>
            <person name="Alsmark U.C.M."/>
            <person name="Besteiro S."/>
            <person name="Sicheritz-Ponten T."/>
            <person name="Noel C.J."/>
            <person name="Dacks J.B."/>
            <person name="Foster P.G."/>
            <person name="Simillion C."/>
            <person name="Van de Peer Y."/>
            <person name="Miranda-Saavedra D."/>
            <person name="Barton G.J."/>
            <person name="Westrop G.D."/>
            <person name="Mueller S."/>
            <person name="Dessi D."/>
            <person name="Fiori P.L."/>
            <person name="Ren Q."/>
            <person name="Paulsen I."/>
            <person name="Zhang H."/>
            <person name="Bastida-Corcuera F.D."/>
            <person name="Simoes-Barbosa A."/>
            <person name="Brown M.T."/>
            <person name="Hayes R.D."/>
            <person name="Mukherjee M."/>
            <person name="Okumura C.Y."/>
            <person name="Schneider R."/>
            <person name="Smith A.J."/>
            <person name="Vanacova S."/>
            <person name="Villalvazo M."/>
            <person name="Haas B.J."/>
            <person name="Pertea M."/>
            <person name="Feldblyum T.V."/>
            <person name="Utterback T.R."/>
            <person name="Shu C.L."/>
            <person name="Osoegawa K."/>
            <person name="de Jong P.J."/>
            <person name="Hrdy I."/>
            <person name="Horvathova L."/>
            <person name="Zubacova Z."/>
            <person name="Dolezal P."/>
            <person name="Malik S.B."/>
            <person name="Logsdon J.M. Jr."/>
            <person name="Henze K."/>
            <person name="Gupta A."/>
            <person name="Wang C.C."/>
            <person name="Dunne R.L."/>
            <person name="Upcroft J.A."/>
            <person name="Upcroft P."/>
            <person name="White O."/>
            <person name="Salzberg S.L."/>
            <person name="Tang P."/>
            <person name="Chiu C.-H."/>
            <person name="Lee Y.-S."/>
            <person name="Embley T.M."/>
            <person name="Coombs G.H."/>
            <person name="Mottram J.C."/>
            <person name="Tachezy J."/>
            <person name="Fraser-Liggett C.M."/>
            <person name="Johnson P.J."/>
        </authorList>
    </citation>
    <scope>NUCLEOTIDE SEQUENCE [LARGE SCALE GENOMIC DNA]</scope>
    <source>
        <strain evidence="3">G3</strain>
    </source>
</reference>
<protein>
    <recommendedName>
        <fullName evidence="5">HEAT repeat family protein</fullName>
    </recommendedName>
</protein>
<feature type="compositionally biased region" description="Polar residues" evidence="2">
    <location>
        <begin position="557"/>
        <end position="569"/>
    </location>
</feature>
<feature type="compositionally biased region" description="Basic residues" evidence="2">
    <location>
        <begin position="639"/>
        <end position="649"/>
    </location>
</feature>
<dbReference type="EMBL" id="DS113728">
    <property type="protein sequence ID" value="EAX97128.1"/>
    <property type="molecule type" value="Genomic_DNA"/>
</dbReference>
<evidence type="ECO:0000256" key="1">
    <source>
        <dbReference type="PROSITE-ProRule" id="PRU00103"/>
    </source>
</evidence>
<accession>A2FD72</accession>
<organism evidence="3 4">
    <name type="scientific">Trichomonas vaginalis (strain ATCC PRA-98 / G3)</name>
    <dbReference type="NCBI Taxonomy" id="412133"/>
    <lineage>
        <taxon>Eukaryota</taxon>
        <taxon>Metamonada</taxon>
        <taxon>Parabasalia</taxon>
        <taxon>Trichomonadida</taxon>
        <taxon>Trichomonadidae</taxon>
        <taxon>Trichomonas</taxon>
    </lineage>
</organism>
<dbReference type="InParanoid" id="A2FD72"/>
<name>A2FD72_TRIV3</name>
<evidence type="ECO:0000313" key="4">
    <source>
        <dbReference type="Proteomes" id="UP000001542"/>
    </source>
</evidence>
<dbReference type="InterPro" id="IPR016024">
    <property type="entry name" value="ARM-type_fold"/>
</dbReference>
<dbReference type="PROSITE" id="PS50077">
    <property type="entry name" value="HEAT_REPEAT"/>
    <property type="match status" value="1"/>
</dbReference>
<dbReference type="Gene3D" id="1.10.510.10">
    <property type="entry name" value="Transferase(Phosphotransferase) domain 1"/>
    <property type="match status" value="1"/>
</dbReference>
<feature type="compositionally biased region" description="Low complexity" evidence="2">
    <location>
        <begin position="510"/>
        <end position="530"/>
    </location>
</feature>
<dbReference type="OMA" id="RTWTVII"/>
<feature type="compositionally biased region" description="Low complexity" evidence="2">
    <location>
        <begin position="471"/>
        <end position="489"/>
    </location>
</feature>
<dbReference type="AlphaFoldDB" id="A2FD72"/>
<feature type="repeat" description="HEAT" evidence="1">
    <location>
        <begin position="344"/>
        <end position="381"/>
    </location>
</feature>
<sequence>MSANANSIYGNLTNNSLFMTPGHEIKIAGLEWVSAMNSGPIFDFLQNWQQISHVKQDLNKLPLYAADAYMLSEYIKSWSEELARPINQIGKCWNFLSNKMPEPKELLELEIWSSDKFSQMLTFLKELPLKDNLQRQVFFKDLVDYADIFSPPMQAEAIIPELIKALSFSQTPAILQPIFALSSSMDKESFTSKVIPKVTELFSIRSTELRLELLSQMPKIVPNVDKSIANDVIFREIFPGLNDVLVRQATIIAMVPLAPLLTSDNISALMRTLDRLQEVDDAQVRTNSVICLAKISEYIEKVQFLAQAFAKSARDGFAPARKASVAAMKSCLPKFNSGHIAQILVPALGPLLIDQVEEVRIPALRLMAQILEGLSANDKEKIEEENQNQQIPQKPAPVKPKTVLNLSNVEKGGWDEIDVNKPLTATAKTSKTVKKPRQITPKPKAAVVAEIDDEDGWGDLEDADEDKKPQPKTVVKPKPIVQQKIQPKVVDIDVDDEENGWGDFDEPEKVTPVKSQTVKPKVVTKPVQKQQKIEDDDEENGWGEIEEKPKTVVKPKSSLTQKKPVSTSKPLVLKSTKKAEEDDEDGWGDLDDAAIIPQKTKETQPRKMTKPVQKVAKQQTNKGDDDDDNWGNLYDKSGKKQIRPKKSVKAMKVEEIDDAEWGDWDDAK</sequence>
<dbReference type="SUPFAM" id="SSF48371">
    <property type="entry name" value="ARM repeat"/>
    <property type="match status" value="1"/>
</dbReference>
<dbReference type="OrthoDB" id="447103at2759"/>
<reference evidence="3" key="1">
    <citation type="submission" date="2006-10" db="EMBL/GenBank/DDBJ databases">
        <authorList>
            <person name="Amadeo P."/>
            <person name="Zhao Q."/>
            <person name="Wortman J."/>
            <person name="Fraser-Liggett C."/>
            <person name="Carlton J."/>
        </authorList>
    </citation>
    <scope>NUCLEOTIDE SEQUENCE</scope>
    <source>
        <strain evidence="3">G3</strain>
    </source>
</reference>
<dbReference type="FunCoup" id="A2FD72">
    <property type="interactions" value="994"/>
</dbReference>
<dbReference type="PANTHER" id="PTHR12984">
    <property type="entry name" value="SCY1-RELATED S/T PROTEIN KINASE-LIKE"/>
    <property type="match status" value="1"/>
</dbReference>
<evidence type="ECO:0000256" key="2">
    <source>
        <dbReference type="SAM" id="MobiDB-lite"/>
    </source>
</evidence>
<dbReference type="KEGG" id="tva:4754903"/>
<evidence type="ECO:0000313" key="3">
    <source>
        <dbReference type="EMBL" id="EAX97128.1"/>
    </source>
</evidence>